<protein>
    <submittedName>
        <fullName evidence="2">Uncharacterized protein</fullName>
    </submittedName>
</protein>
<name>A0ABP5Z445_9MICO</name>
<dbReference type="Proteomes" id="UP001500730">
    <property type="component" value="Unassembled WGS sequence"/>
</dbReference>
<evidence type="ECO:0000313" key="3">
    <source>
        <dbReference type="Proteomes" id="UP001500730"/>
    </source>
</evidence>
<keyword evidence="1" id="KW-0812">Transmembrane</keyword>
<proteinExistence type="predicted"/>
<keyword evidence="1" id="KW-0472">Membrane</keyword>
<sequence length="105" mass="10423">MQLRDAADVTTAPIAALGLVGGYVAARETGIRPLRGVVLGAAGLYAGRTWLARAGAPATAGLAALYLGGFGASHPLAKKIGAWPSVLAVAAVSAAASWAVVDRRS</sequence>
<comment type="caution">
    <text evidence="2">The sequence shown here is derived from an EMBL/GenBank/DDBJ whole genome shotgun (WGS) entry which is preliminary data.</text>
</comment>
<accession>A0ABP5Z445</accession>
<feature type="transmembrane region" description="Helical" evidence="1">
    <location>
        <begin position="50"/>
        <end position="68"/>
    </location>
</feature>
<evidence type="ECO:0000256" key="1">
    <source>
        <dbReference type="SAM" id="Phobius"/>
    </source>
</evidence>
<evidence type="ECO:0000313" key="2">
    <source>
        <dbReference type="EMBL" id="GAA2492035.1"/>
    </source>
</evidence>
<dbReference type="RefSeq" id="WP_344256064.1">
    <property type="nucleotide sequence ID" value="NZ_BAAARE010000014.1"/>
</dbReference>
<gene>
    <name evidence="2" type="ORF">GCM10009858_32590</name>
</gene>
<keyword evidence="3" id="KW-1185">Reference proteome</keyword>
<organism evidence="2 3">
    <name type="scientific">Terrabacter carboxydivorans</name>
    <dbReference type="NCBI Taxonomy" id="619730"/>
    <lineage>
        <taxon>Bacteria</taxon>
        <taxon>Bacillati</taxon>
        <taxon>Actinomycetota</taxon>
        <taxon>Actinomycetes</taxon>
        <taxon>Micrococcales</taxon>
        <taxon>Intrasporangiaceae</taxon>
        <taxon>Terrabacter</taxon>
    </lineage>
</organism>
<keyword evidence="1" id="KW-1133">Transmembrane helix</keyword>
<reference evidence="3" key="1">
    <citation type="journal article" date="2019" name="Int. J. Syst. Evol. Microbiol.">
        <title>The Global Catalogue of Microorganisms (GCM) 10K type strain sequencing project: providing services to taxonomists for standard genome sequencing and annotation.</title>
        <authorList>
            <consortium name="The Broad Institute Genomics Platform"/>
            <consortium name="The Broad Institute Genome Sequencing Center for Infectious Disease"/>
            <person name="Wu L."/>
            <person name="Ma J."/>
        </authorList>
    </citation>
    <scope>NUCLEOTIDE SEQUENCE [LARGE SCALE GENOMIC DNA]</scope>
    <source>
        <strain evidence="3">JCM 16259</strain>
    </source>
</reference>
<dbReference type="EMBL" id="BAAARE010000014">
    <property type="protein sequence ID" value="GAA2492035.1"/>
    <property type="molecule type" value="Genomic_DNA"/>
</dbReference>
<feature type="transmembrane region" description="Helical" evidence="1">
    <location>
        <begin position="80"/>
        <end position="101"/>
    </location>
</feature>